<dbReference type="AlphaFoldDB" id="A0A822XQR1"/>
<dbReference type="Proteomes" id="UP000607653">
    <property type="component" value="Unassembled WGS sequence"/>
</dbReference>
<evidence type="ECO:0000313" key="2">
    <source>
        <dbReference type="EMBL" id="DAD22372.1"/>
    </source>
</evidence>
<feature type="region of interest" description="Disordered" evidence="1">
    <location>
        <begin position="65"/>
        <end position="87"/>
    </location>
</feature>
<evidence type="ECO:0000256" key="1">
    <source>
        <dbReference type="SAM" id="MobiDB-lite"/>
    </source>
</evidence>
<accession>A0A822XQR1</accession>
<name>A0A822XQR1_NELNU</name>
<reference evidence="2 3" key="1">
    <citation type="journal article" date="2020" name="Mol. Biol. Evol.">
        <title>Distinct Expression and Methylation Patterns for Genes with Different Fates following a Single Whole-Genome Duplication in Flowering Plants.</title>
        <authorList>
            <person name="Shi T."/>
            <person name="Rahmani R.S."/>
            <person name="Gugger P.F."/>
            <person name="Wang M."/>
            <person name="Li H."/>
            <person name="Zhang Y."/>
            <person name="Li Z."/>
            <person name="Wang Q."/>
            <person name="Van de Peer Y."/>
            <person name="Marchal K."/>
            <person name="Chen J."/>
        </authorList>
    </citation>
    <scope>NUCLEOTIDE SEQUENCE [LARGE SCALE GENOMIC DNA]</scope>
    <source>
        <tissue evidence="2">Leaf</tissue>
    </source>
</reference>
<feature type="compositionally biased region" description="Basic and acidic residues" evidence="1">
    <location>
        <begin position="77"/>
        <end position="87"/>
    </location>
</feature>
<dbReference type="EMBL" id="DUZY01000001">
    <property type="protein sequence ID" value="DAD22372.1"/>
    <property type="molecule type" value="Genomic_DNA"/>
</dbReference>
<keyword evidence="3" id="KW-1185">Reference proteome</keyword>
<organism evidence="2 3">
    <name type="scientific">Nelumbo nucifera</name>
    <name type="common">Sacred lotus</name>
    <dbReference type="NCBI Taxonomy" id="4432"/>
    <lineage>
        <taxon>Eukaryota</taxon>
        <taxon>Viridiplantae</taxon>
        <taxon>Streptophyta</taxon>
        <taxon>Embryophyta</taxon>
        <taxon>Tracheophyta</taxon>
        <taxon>Spermatophyta</taxon>
        <taxon>Magnoliopsida</taxon>
        <taxon>Proteales</taxon>
        <taxon>Nelumbonaceae</taxon>
        <taxon>Nelumbo</taxon>
    </lineage>
</organism>
<dbReference type="PANTHER" id="PTHR35111:SF1">
    <property type="entry name" value="OS04G0115900 PROTEIN"/>
    <property type="match status" value="1"/>
</dbReference>
<evidence type="ECO:0000313" key="3">
    <source>
        <dbReference type="Proteomes" id="UP000607653"/>
    </source>
</evidence>
<gene>
    <name evidence="2" type="ORF">HUJ06_023835</name>
</gene>
<proteinExistence type="predicted"/>
<feature type="region of interest" description="Disordered" evidence="1">
    <location>
        <begin position="1"/>
        <end position="37"/>
    </location>
</feature>
<comment type="caution">
    <text evidence="2">The sequence shown here is derived from an EMBL/GenBank/DDBJ whole genome shotgun (WGS) entry which is preliminary data.</text>
</comment>
<protein>
    <submittedName>
        <fullName evidence="2">Uncharacterized protein</fullName>
    </submittedName>
</protein>
<dbReference type="PANTHER" id="PTHR35111">
    <property type="entry name" value="F10A5.9-RELATED"/>
    <property type="match status" value="1"/>
</dbReference>
<sequence>MQQPQAGNMKGKRRNLKSLHCISSPIRDDDDDNKSNDRVLSPMSLLERFREAVFRLFMLSAVSNKPTTHHSKPVVSSEHRGYYPHTHDPFQSEAVADCIEFIKKSATGEESRP</sequence>